<feature type="domain" description="Glycosyl hydrolase family 98 putative carbohydrate-binding module" evidence="3">
    <location>
        <begin position="87"/>
        <end position="177"/>
    </location>
</feature>
<dbReference type="Proteomes" id="UP000323505">
    <property type="component" value="Unassembled WGS sequence"/>
</dbReference>
<dbReference type="InterPro" id="IPR013222">
    <property type="entry name" value="Glyco_hyd_98_carb-bd"/>
</dbReference>
<dbReference type="InterPro" id="IPR038637">
    <property type="entry name" value="NPCBM_sf"/>
</dbReference>
<sequence>MSASTNETNEESRGQDSRSSFWASPAWQSVGAIAGIIGTVVAIYAILPDDEPSKATNPAGSPAPQTTEKVLYLSNLASISVSGVGRATIGGTTYENSIWIRPAAILGPAGTDYSIDPRAKRFVSAVGTDGTTTPTDVEVYGDKTILTSLHLLPDQVQHIDAPIRGFTVLRLLIPPDMSDETTYFGSARFVF</sequence>
<feature type="transmembrane region" description="Helical" evidence="2">
    <location>
        <begin position="26"/>
        <end position="47"/>
    </location>
</feature>
<name>A0A5D3FYQ3_9ACTN</name>
<keyword evidence="5" id="KW-1185">Reference proteome</keyword>
<dbReference type="SUPFAM" id="SSF49785">
    <property type="entry name" value="Galactose-binding domain-like"/>
    <property type="match status" value="1"/>
</dbReference>
<feature type="region of interest" description="Disordered" evidence="1">
    <location>
        <begin position="1"/>
        <end position="20"/>
    </location>
</feature>
<gene>
    <name evidence="4" type="ORF">FXF68_04795</name>
</gene>
<dbReference type="Pfam" id="PF08305">
    <property type="entry name" value="NPCBM"/>
    <property type="match status" value="1"/>
</dbReference>
<evidence type="ECO:0000313" key="4">
    <source>
        <dbReference type="EMBL" id="TYK53056.1"/>
    </source>
</evidence>
<evidence type="ECO:0000313" key="5">
    <source>
        <dbReference type="Proteomes" id="UP000323505"/>
    </source>
</evidence>
<dbReference type="Gene3D" id="2.60.120.1060">
    <property type="entry name" value="NPCBM/NEW2 domain"/>
    <property type="match status" value="1"/>
</dbReference>
<dbReference type="AlphaFoldDB" id="A0A5D3FYQ3"/>
<comment type="caution">
    <text evidence="4">The sequence shown here is derived from an EMBL/GenBank/DDBJ whole genome shotgun (WGS) entry which is preliminary data.</text>
</comment>
<keyword evidence="2" id="KW-0812">Transmembrane</keyword>
<accession>A0A5D3FYQ3</accession>
<keyword evidence="2" id="KW-1133">Transmembrane helix</keyword>
<evidence type="ECO:0000256" key="2">
    <source>
        <dbReference type="SAM" id="Phobius"/>
    </source>
</evidence>
<proteinExistence type="predicted"/>
<evidence type="ECO:0000256" key="1">
    <source>
        <dbReference type="SAM" id="MobiDB-lite"/>
    </source>
</evidence>
<dbReference type="EMBL" id="VSRQ01000001">
    <property type="protein sequence ID" value="TYK53056.1"/>
    <property type="molecule type" value="Genomic_DNA"/>
</dbReference>
<reference evidence="4 5" key="1">
    <citation type="submission" date="2019-08" db="EMBL/GenBank/DDBJ databases">
        <title>Actinomadura sp. nov. CYP1-5 isolated from mountain soil.</title>
        <authorList>
            <person name="Songsumanus A."/>
            <person name="Kuncharoen N."/>
            <person name="Kudo T."/>
            <person name="Yuki M."/>
            <person name="Igarashi Y."/>
            <person name="Tanasupawat S."/>
        </authorList>
    </citation>
    <scope>NUCLEOTIDE SEQUENCE [LARGE SCALE GENOMIC DNA]</scope>
    <source>
        <strain evidence="4 5">CYP1-5</strain>
    </source>
</reference>
<dbReference type="RefSeq" id="WP_148757643.1">
    <property type="nucleotide sequence ID" value="NZ_VSRQ01000001.1"/>
</dbReference>
<evidence type="ECO:0000259" key="3">
    <source>
        <dbReference type="Pfam" id="PF08305"/>
    </source>
</evidence>
<keyword evidence="2" id="KW-0472">Membrane</keyword>
<protein>
    <recommendedName>
        <fullName evidence="3">Glycosyl hydrolase family 98 putative carbohydrate-binding module domain-containing protein</fullName>
    </recommendedName>
</protein>
<organism evidence="4 5">
    <name type="scientific">Actinomadura decatromicini</name>
    <dbReference type="NCBI Taxonomy" id="2604572"/>
    <lineage>
        <taxon>Bacteria</taxon>
        <taxon>Bacillati</taxon>
        <taxon>Actinomycetota</taxon>
        <taxon>Actinomycetes</taxon>
        <taxon>Streptosporangiales</taxon>
        <taxon>Thermomonosporaceae</taxon>
        <taxon>Actinomadura</taxon>
    </lineage>
</organism>
<dbReference type="InterPro" id="IPR008979">
    <property type="entry name" value="Galactose-bd-like_sf"/>
</dbReference>